<evidence type="ECO:0008006" key="3">
    <source>
        <dbReference type="Google" id="ProtNLM"/>
    </source>
</evidence>
<dbReference type="KEGG" id="sphk:SKP52_14055"/>
<keyword evidence="2" id="KW-1185">Reference proteome</keyword>
<dbReference type="InterPro" id="IPR036237">
    <property type="entry name" value="Xyl_isomerase-like_sf"/>
</dbReference>
<dbReference type="SUPFAM" id="SSF51658">
    <property type="entry name" value="Xylose isomerase-like"/>
    <property type="match status" value="1"/>
</dbReference>
<name>A0A0A7PHZ1_9SPHN</name>
<evidence type="ECO:0000313" key="1">
    <source>
        <dbReference type="EMBL" id="AJA09696.1"/>
    </source>
</evidence>
<dbReference type="Proteomes" id="UP000030907">
    <property type="component" value="Chromosome"/>
</dbReference>
<dbReference type="RefSeq" id="WP_039575604.1">
    <property type="nucleotide sequence ID" value="NZ_CP009122.1"/>
</dbReference>
<dbReference type="EMBL" id="CP009122">
    <property type="protein sequence ID" value="AJA09696.1"/>
    <property type="molecule type" value="Genomic_DNA"/>
</dbReference>
<reference evidence="1 2" key="1">
    <citation type="journal article" date="2015" name="Int. J. Syst. Evol. Microbiol.">
        <title>Description of Sphingopyxis fribergensis sp. nov. - a soil bacterium with the ability to degrade styrene and phenylacetic acid.</title>
        <authorList>
            <person name="Oelschlagel M."/>
            <person name="Ruckert C."/>
            <person name="Kalinowski J."/>
            <person name="Schmidt G."/>
            <person name="Schlomann M."/>
            <person name="Tischler D."/>
        </authorList>
    </citation>
    <scope>NUCLEOTIDE SEQUENCE [LARGE SCALE GENOMIC DNA]</scope>
    <source>
        <strain evidence="1 2">Kp5.2</strain>
    </source>
</reference>
<dbReference type="AlphaFoldDB" id="A0A0A7PHZ1"/>
<protein>
    <recommendedName>
        <fullName evidence="3">Xylose isomerase-like TIM barrel domain-containing protein</fullName>
    </recommendedName>
</protein>
<dbReference type="HOGENOM" id="CLU_782803_0_0_5"/>
<gene>
    <name evidence="1" type="ORF">SKP52_14055</name>
</gene>
<dbReference type="STRING" id="1515612.SKP52_14055"/>
<evidence type="ECO:0000313" key="2">
    <source>
        <dbReference type="Proteomes" id="UP000030907"/>
    </source>
</evidence>
<dbReference type="Gene3D" id="3.20.20.150">
    <property type="entry name" value="Divalent-metal-dependent TIM barrel enzymes"/>
    <property type="match status" value="1"/>
</dbReference>
<sequence length="354" mass="39132">MVDFSLKAAAIDKEQLGARGRAMTELGLPVNLELHTFGARDIDSRDSFKTAIANVERFKADHSVNGLVVHVPLQSVAVVTSRDFDADQCLRSIEFADRVGADAIVLHRYWGLVFGEGAPRAVDKASAEIAFNEVIRDLADAASGKRLLVENVGHYSLLPRDGRNYLSGPLDHFFPWEIARFRDFVRQEGLDNVEPFVDVAHAALSSNLFNRKRVAYSSLRDDPRFAWISEEDLQEVEWLHPFDFVDSDMPYLHASDAILLDRDQIAKDALDEAVLTRSIVSEGLEVGSGSLPFERLPDRFGRTGTIVLEVDPAVGESHIENGAQRRSLGALREIYRKRTGGQCAGAEMGAAVSL</sequence>
<organism evidence="1 2">
    <name type="scientific">Sphingopyxis fribergensis</name>
    <dbReference type="NCBI Taxonomy" id="1515612"/>
    <lineage>
        <taxon>Bacteria</taxon>
        <taxon>Pseudomonadati</taxon>
        <taxon>Pseudomonadota</taxon>
        <taxon>Alphaproteobacteria</taxon>
        <taxon>Sphingomonadales</taxon>
        <taxon>Sphingomonadaceae</taxon>
        <taxon>Sphingopyxis</taxon>
    </lineage>
</organism>
<accession>A0A0A7PHZ1</accession>
<proteinExistence type="predicted"/>
<dbReference type="OrthoDB" id="8441862at2"/>